<dbReference type="EMBL" id="JBHMAG010000002">
    <property type="protein sequence ID" value="MFB9750198.1"/>
    <property type="molecule type" value="Genomic_DNA"/>
</dbReference>
<dbReference type="SUPFAM" id="SSF52266">
    <property type="entry name" value="SGNH hydrolase"/>
    <property type="match status" value="1"/>
</dbReference>
<dbReference type="PROSITE" id="PS51257">
    <property type="entry name" value="PROKAR_LIPOPROTEIN"/>
    <property type="match status" value="1"/>
</dbReference>
<evidence type="ECO:0000313" key="5">
    <source>
        <dbReference type="Proteomes" id="UP001589619"/>
    </source>
</evidence>
<feature type="compositionally biased region" description="Polar residues" evidence="1">
    <location>
        <begin position="50"/>
        <end position="68"/>
    </location>
</feature>
<keyword evidence="2" id="KW-0732">Signal</keyword>
<accession>A0ABV5VPJ4</accession>
<sequence length="279" mass="31509">MRNKIGVPFLATLIVFGITACGMTSQEDKQQSAGNPEPTKQGAAIPVTTKPEQATPAASNANDDSISPVQKKKNEKVQQYKEMNRRAEKGETVFVGSSLMEQFPIVKLMLKYDKDYRVYNRGISNYVTADLLATMEECVFELEPAKIFINIGTNDIASSTYRQEDLLANYDLILTRIKERLPQSKVFVMAYYPVNAKADFPGIDQTQKEQLFKTRTNQAIQDANQAIEQLAKKHKVEFIDVNQGLMDAEGNLKQEYSKDGLHMVEKGYNVVFENLKKYL</sequence>
<evidence type="ECO:0000313" key="4">
    <source>
        <dbReference type="EMBL" id="MFB9750198.1"/>
    </source>
</evidence>
<dbReference type="Pfam" id="PF13472">
    <property type="entry name" value="Lipase_GDSL_2"/>
    <property type="match status" value="1"/>
</dbReference>
<proteinExistence type="predicted"/>
<dbReference type="Gene3D" id="3.40.50.1110">
    <property type="entry name" value="SGNH hydrolase"/>
    <property type="match status" value="1"/>
</dbReference>
<dbReference type="InterPro" id="IPR051532">
    <property type="entry name" value="Ester_Hydrolysis_Enzymes"/>
</dbReference>
<name>A0ABV5VPJ4_9BACL</name>
<comment type="caution">
    <text evidence="4">The sequence shown here is derived from an EMBL/GenBank/DDBJ whole genome shotgun (WGS) entry which is preliminary data.</text>
</comment>
<evidence type="ECO:0000256" key="2">
    <source>
        <dbReference type="SAM" id="SignalP"/>
    </source>
</evidence>
<reference evidence="4 5" key="1">
    <citation type="submission" date="2024-09" db="EMBL/GenBank/DDBJ databases">
        <authorList>
            <person name="Sun Q."/>
            <person name="Mori K."/>
        </authorList>
    </citation>
    <scope>NUCLEOTIDE SEQUENCE [LARGE SCALE GENOMIC DNA]</scope>
    <source>
        <strain evidence="4 5">JCM 12520</strain>
    </source>
</reference>
<feature type="signal peptide" evidence="2">
    <location>
        <begin position="1"/>
        <end position="20"/>
    </location>
</feature>
<dbReference type="PANTHER" id="PTHR30383">
    <property type="entry name" value="THIOESTERASE 1/PROTEASE 1/LYSOPHOSPHOLIPASE L1"/>
    <property type="match status" value="1"/>
</dbReference>
<dbReference type="InterPro" id="IPR013830">
    <property type="entry name" value="SGNH_hydro"/>
</dbReference>
<organism evidence="4 5">
    <name type="scientific">Paenibacillus hodogayensis</name>
    <dbReference type="NCBI Taxonomy" id="279208"/>
    <lineage>
        <taxon>Bacteria</taxon>
        <taxon>Bacillati</taxon>
        <taxon>Bacillota</taxon>
        <taxon>Bacilli</taxon>
        <taxon>Bacillales</taxon>
        <taxon>Paenibacillaceae</taxon>
        <taxon>Paenibacillus</taxon>
    </lineage>
</organism>
<evidence type="ECO:0000256" key="1">
    <source>
        <dbReference type="SAM" id="MobiDB-lite"/>
    </source>
</evidence>
<dbReference type="InterPro" id="IPR036514">
    <property type="entry name" value="SGNH_hydro_sf"/>
</dbReference>
<dbReference type="RefSeq" id="WP_344916831.1">
    <property type="nucleotide sequence ID" value="NZ_BAAAYO010000021.1"/>
</dbReference>
<dbReference type="Proteomes" id="UP001589619">
    <property type="component" value="Unassembled WGS sequence"/>
</dbReference>
<dbReference type="PANTHER" id="PTHR30383:SF5">
    <property type="entry name" value="SGNH HYDROLASE-TYPE ESTERASE DOMAIN-CONTAINING PROTEIN"/>
    <property type="match status" value="1"/>
</dbReference>
<feature type="domain" description="SGNH hydrolase-type esterase" evidence="3">
    <location>
        <begin position="116"/>
        <end position="269"/>
    </location>
</feature>
<protein>
    <submittedName>
        <fullName evidence="4">GDSL-type esterase/lipase family protein</fullName>
    </submittedName>
</protein>
<keyword evidence="5" id="KW-1185">Reference proteome</keyword>
<feature type="region of interest" description="Disordered" evidence="1">
    <location>
        <begin position="27"/>
        <end position="79"/>
    </location>
</feature>
<gene>
    <name evidence="4" type="ORF">ACFFNY_01315</name>
</gene>
<feature type="chain" id="PRO_5046712084" evidence="2">
    <location>
        <begin position="21"/>
        <end position="279"/>
    </location>
</feature>
<evidence type="ECO:0000259" key="3">
    <source>
        <dbReference type="Pfam" id="PF13472"/>
    </source>
</evidence>